<dbReference type="PROSITE" id="PS50106">
    <property type="entry name" value="PDZ"/>
    <property type="match status" value="1"/>
</dbReference>
<dbReference type="Gene3D" id="2.40.10.120">
    <property type="match status" value="1"/>
</dbReference>
<keyword evidence="1 4" id="KW-0645">Protease</keyword>
<dbReference type="KEGG" id="pbap:Pla133_24780"/>
<dbReference type="PRINTS" id="PR00834">
    <property type="entry name" value="PROTEASES2C"/>
</dbReference>
<name>A0A518BK97_9BACT</name>
<reference evidence="4 5" key="1">
    <citation type="submission" date="2019-02" db="EMBL/GenBank/DDBJ databases">
        <title>Deep-cultivation of Planctomycetes and their phenomic and genomic characterization uncovers novel biology.</title>
        <authorList>
            <person name="Wiegand S."/>
            <person name="Jogler M."/>
            <person name="Boedeker C."/>
            <person name="Pinto D."/>
            <person name="Vollmers J."/>
            <person name="Rivas-Marin E."/>
            <person name="Kohn T."/>
            <person name="Peeters S.H."/>
            <person name="Heuer A."/>
            <person name="Rast P."/>
            <person name="Oberbeckmann S."/>
            <person name="Bunk B."/>
            <person name="Jeske O."/>
            <person name="Meyerdierks A."/>
            <person name="Storesund J.E."/>
            <person name="Kallscheuer N."/>
            <person name="Luecker S."/>
            <person name="Lage O.M."/>
            <person name="Pohl T."/>
            <person name="Merkel B.J."/>
            <person name="Hornburger P."/>
            <person name="Mueller R.-W."/>
            <person name="Bruemmer F."/>
            <person name="Labrenz M."/>
            <person name="Spormann A.M."/>
            <person name="Op den Camp H."/>
            <person name="Overmann J."/>
            <person name="Amann R."/>
            <person name="Jetten M.S.M."/>
            <person name="Mascher T."/>
            <person name="Medema M.H."/>
            <person name="Devos D.P."/>
            <person name="Kaster A.-K."/>
            <person name="Ovreas L."/>
            <person name="Rohde M."/>
            <person name="Galperin M.Y."/>
            <person name="Jogler C."/>
        </authorList>
    </citation>
    <scope>NUCLEOTIDE SEQUENCE [LARGE SCALE GENOMIC DNA]</scope>
    <source>
        <strain evidence="4 5">Pla133</strain>
    </source>
</reference>
<dbReference type="GO" id="GO:0006508">
    <property type="term" value="P:proteolysis"/>
    <property type="evidence" value="ECO:0007669"/>
    <property type="project" value="UniProtKB-KW"/>
</dbReference>
<evidence type="ECO:0000313" key="5">
    <source>
        <dbReference type="Proteomes" id="UP000316921"/>
    </source>
</evidence>
<sequence length="439" mass="47083">MTTALLLALAAQLTPTPGGEIADELSRRMTPEVLVARSVRPAVVHVVTEVLVPQQTIFGQRLPDRLAQSAGSGVVIFEDGYVVTNNHVIRGAQNIVVSFDPAIDDRQYPATVVSAVPEEDLALLKISSPGPFPTVPLGTSSDLMIAEPVLAIGNPYGQSFTVSTGIISGLHRDVEADGLRFTNLIQTDASINPGNSGGPLLNINGQLIGINTVVNRAAENMGFAIPVDRVRQVLEDSLLSPSMARTWLGFDLADQSLEVARVAPGGPADRAELRSGDRVVAVDGREVTSAEEFTRARLPLQPGQEMQLTVSRGGRSTVLSMRGWERRDGLLFERAGLLVEPIVIGIRSPKRLLRVVDVRPGGPAADIDLRTGDLIEALRAEGSPRPFAPQRPDDLALFVNALAPGARVTLDVWRDSNANGRYELDADYSELLQGTLDLR</sequence>
<dbReference type="InterPro" id="IPR001478">
    <property type="entry name" value="PDZ"/>
</dbReference>
<protein>
    <submittedName>
        <fullName evidence="4">Serine protease HtrA</fullName>
    </submittedName>
</protein>
<dbReference type="GO" id="GO:0004252">
    <property type="term" value="F:serine-type endopeptidase activity"/>
    <property type="evidence" value="ECO:0007669"/>
    <property type="project" value="InterPro"/>
</dbReference>
<dbReference type="SMART" id="SM00228">
    <property type="entry name" value="PDZ"/>
    <property type="match status" value="2"/>
</dbReference>
<accession>A0A518BK97</accession>
<dbReference type="InterPro" id="IPR009003">
    <property type="entry name" value="Peptidase_S1_PA"/>
</dbReference>
<evidence type="ECO:0000313" key="4">
    <source>
        <dbReference type="EMBL" id="QDU67396.1"/>
    </source>
</evidence>
<dbReference type="EMBL" id="CP036287">
    <property type="protein sequence ID" value="QDU67396.1"/>
    <property type="molecule type" value="Genomic_DNA"/>
</dbReference>
<dbReference type="Gene3D" id="2.30.42.10">
    <property type="match status" value="2"/>
</dbReference>
<evidence type="ECO:0000256" key="1">
    <source>
        <dbReference type="ARBA" id="ARBA00022670"/>
    </source>
</evidence>
<dbReference type="PANTHER" id="PTHR43343">
    <property type="entry name" value="PEPTIDASE S12"/>
    <property type="match status" value="1"/>
</dbReference>
<gene>
    <name evidence="4" type="primary">htrA</name>
    <name evidence="4" type="ORF">Pla133_24780</name>
</gene>
<dbReference type="AlphaFoldDB" id="A0A518BK97"/>
<dbReference type="Pfam" id="PF13365">
    <property type="entry name" value="Trypsin_2"/>
    <property type="match status" value="1"/>
</dbReference>
<dbReference type="RefSeq" id="WP_419192417.1">
    <property type="nucleotide sequence ID" value="NZ_CP036287.1"/>
</dbReference>
<feature type="domain" description="PDZ" evidence="3">
    <location>
        <begin position="248"/>
        <end position="314"/>
    </location>
</feature>
<dbReference type="InterPro" id="IPR051201">
    <property type="entry name" value="Chloro_Bact_Ser_Proteases"/>
</dbReference>
<evidence type="ECO:0000256" key="2">
    <source>
        <dbReference type="ARBA" id="ARBA00022801"/>
    </source>
</evidence>
<keyword evidence="5" id="KW-1185">Reference proteome</keyword>
<dbReference type="Proteomes" id="UP000316921">
    <property type="component" value="Chromosome"/>
</dbReference>
<dbReference type="InterPro" id="IPR036034">
    <property type="entry name" value="PDZ_sf"/>
</dbReference>
<evidence type="ECO:0000259" key="3">
    <source>
        <dbReference type="PROSITE" id="PS50106"/>
    </source>
</evidence>
<proteinExistence type="predicted"/>
<dbReference type="InterPro" id="IPR001940">
    <property type="entry name" value="Peptidase_S1C"/>
</dbReference>
<dbReference type="SUPFAM" id="SSF50156">
    <property type="entry name" value="PDZ domain-like"/>
    <property type="match status" value="2"/>
</dbReference>
<dbReference type="SUPFAM" id="SSF50494">
    <property type="entry name" value="Trypsin-like serine proteases"/>
    <property type="match status" value="1"/>
</dbReference>
<dbReference type="PANTHER" id="PTHR43343:SF3">
    <property type="entry name" value="PROTEASE DO-LIKE 8, CHLOROPLASTIC"/>
    <property type="match status" value="1"/>
</dbReference>
<organism evidence="4 5">
    <name type="scientific">Engelhardtia mirabilis</name>
    <dbReference type="NCBI Taxonomy" id="2528011"/>
    <lineage>
        <taxon>Bacteria</taxon>
        <taxon>Pseudomonadati</taxon>
        <taxon>Planctomycetota</taxon>
        <taxon>Planctomycetia</taxon>
        <taxon>Planctomycetia incertae sedis</taxon>
        <taxon>Engelhardtia</taxon>
    </lineage>
</organism>
<dbReference type="Pfam" id="PF13180">
    <property type="entry name" value="PDZ_2"/>
    <property type="match status" value="1"/>
</dbReference>
<keyword evidence="2" id="KW-0378">Hydrolase</keyword>